<dbReference type="Proteomes" id="UP000218209">
    <property type="component" value="Unassembled WGS sequence"/>
</dbReference>
<evidence type="ECO:0000313" key="2">
    <source>
        <dbReference type="EMBL" id="OSX74430.1"/>
    </source>
</evidence>
<dbReference type="AlphaFoldDB" id="A0A1X6P0Z2"/>
<evidence type="ECO:0000313" key="3">
    <source>
        <dbReference type="Proteomes" id="UP000218209"/>
    </source>
</evidence>
<name>A0A1X6P0Z2_PORUM</name>
<feature type="region of interest" description="Disordered" evidence="1">
    <location>
        <begin position="66"/>
        <end position="106"/>
    </location>
</feature>
<proteinExistence type="predicted"/>
<organism evidence="2 3">
    <name type="scientific">Porphyra umbilicalis</name>
    <name type="common">Purple laver</name>
    <name type="synonym">Red alga</name>
    <dbReference type="NCBI Taxonomy" id="2786"/>
    <lineage>
        <taxon>Eukaryota</taxon>
        <taxon>Rhodophyta</taxon>
        <taxon>Bangiophyceae</taxon>
        <taxon>Bangiales</taxon>
        <taxon>Bangiaceae</taxon>
        <taxon>Porphyra</taxon>
    </lineage>
</organism>
<keyword evidence="3" id="KW-1185">Reference proteome</keyword>
<sequence length="182" mass="19634">MNDAQDSTDFDNLLGLIVVLFVRSAHSNLIPTARIRASSASFFLPLPRQAVGDQLQQTTSTRRAAACCPSCPSPRSPRPRRVRARTAMAGGTRPPSPPVTTPTERDERGVRLRLVTSHPRLSGALSDRWGSYAAFLRLLLGSSPPPSGRCKRAARPAGDLLPPLVPPPGRIDPALVMSQKRT</sequence>
<reference evidence="2 3" key="1">
    <citation type="submission" date="2017-03" db="EMBL/GenBank/DDBJ databases">
        <title>WGS assembly of Porphyra umbilicalis.</title>
        <authorList>
            <person name="Brawley S.H."/>
            <person name="Blouin N.A."/>
            <person name="Ficko-Blean E."/>
            <person name="Wheeler G.L."/>
            <person name="Lohr M."/>
            <person name="Goodson H.V."/>
            <person name="Jenkins J.W."/>
            <person name="Blaby-Haas C.E."/>
            <person name="Helliwell K.E."/>
            <person name="Chan C."/>
            <person name="Marriage T."/>
            <person name="Bhattacharya D."/>
            <person name="Klein A.S."/>
            <person name="Badis Y."/>
            <person name="Brodie J."/>
            <person name="Cao Y."/>
            <person name="Collen J."/>
            <person name="Dittami S.M."/>
            <person name="Gachon C.M."/>
            <person name="Green B.R."/>
            <person name="Karpowicz S."/>
            <person name="Kim J.W."/>
            <person name="Kudahl U."/>
            <person name="Lin S."/>
            <person name="Michel G."/>
            <person name="Mittag M."/>
            <person name="Olson B.J."/>
            <person name="Pangilinan J."/>
            <person name="Peng Y."/>
            <person name="Qiu H."/>
            <person name="Shu S."/>
            <person name="Singer J.T."/>
            <person name="Smith A.G."/>
            <person name="Sprecher B.N."/>
            <person name="Wagner V."/>
            <person name="Wang W."/>
            <person name="Wang Z.-Y."/>
            <person name="Yan J."/>
            <person name="Yarish C."/>
            <person name="Zoeuner-Riek S."/>
            <person name="Zhuang Y."/>
            <person name="Zou Y."/>
            <person name="Lindquist E.A."/>
            <person name="Grimwood J."/>
            <person name="Barry K."/>
            <person name="Rokhsar D.S."/>
            <person name="Schmutz J."/>
            <person name="Stiller J.W."/>
            <person name="Grossman A.R."/>
            <person name="Prochnik S.E."/>
        </authorList>
    </citation>
    <scope>NUCLEOTIDE SEQUENCE [LARGE SCALE GENOMIC DNA]</scope>
    <source>
        <strain evidence="2">4086291</strain>
    </source>
</reference>
<feature type="region of interest" description="Disordered" evidence="1">
    <location>
        <begin position="144"/>
        <end position="182"/>
    </location>
</feature>
<protein>
    <submittedName>
        <fullName evidence="2">Uncharacterized protein</fullName>
    </submittedName>
</protein>
<gene>
    <name evidence="2" type="ORF">BU14_0289s0009</name>
</gene>
<evidence type="ECO:0000256" key="1">
    <source>
        <dbReference type="SAM" id="MobiDB-lite"/>
    </source>
</evidence>
<accession>A0A1X6P0Z2</accession>
<dbReference type="EMBL" id="KV918947">
    <property type="protein sequence ID" value="OSX74430.1"/>
    <property type="molecule type" value="Genomic_DNA"/>
</dbReference>